<dbReference type="Pfam" id="PF13412">
    <property type="entry name" value="HTH_24"/>
    <property type="match status" value="1"/>
</dbReference>
<evidence type="ECO:0000256" key="3">
    <source>
        <dbReference type="ARBA" id="ARBA00023159"/>
    </source>
</evidence>
<dbReference type="SUPFAM" id="SSF54909">
    <property type="entry name" value="Dimeric alpha+beta barrel"/>
    <property type="match status" value="1"/>
</dbReference>
<feature type="domain" description="HTH asnC-type" evidence="5">
    <location>
        <begin position="7"/>
        <end position="68"/>
    </location>
</feature>
<evidence type="ECO:0000256" key="4">
    <source>
        <dbReference type="ARBA" id="ARBA00023163"/>
    </source>
</evidence>
<dbReference type="InterPro" id="IPR019888">
    <property type="entry name" value="Tscrpt_reg_AsnC-like"/>
</dbReference>
<keyword evidence="2" id="KW-0238">DNA-binding</keyword>
<dbReference type="GO" id="GO:0006524">
    <property type="term" value="P:alanine catabolic process"/>
    <property type="evidence" value="ECO:0007669"/>
    <property type="project" value="TreeGrafter"/>
</dbReference>
<comment type="caution">
    <text evidence="6">The sequence shown here is derived from an EMBL/GenBank/DDBJ whole genome shotgun (WGS) entry which is preliminary data.</text>
</comment>
<keyword evidence="7" id="KW-1185">Reference proteome</keyword>
<keyword evidence="4" id="KW-0804">Transcription</keyword>
<dbReference type="OrthoDB" id="9812082at2"/>
<dbReference type="InterPro" id="IPR036390">
    <property type="entry name" value="WH_DNA-bd_sf"/>
</dbReference>
<dbReference type="Gene3D" id="3.30.70.920">
    <property type="match status" value="1"/>
</dbReference>
<dbReference type="GO" id="GO:0006355">
    <property type="term" value="P:regulation of DNA-templated transcription"/>
    <property type="evidence" value="ECO:0007669"/>
    <property type="project" value="UniProtKB-ARBA"/>
</dbReference>
<evidence type="ECO:0000313" key="6">
    <source>
        <dbReference type="EMBL" id="MXO75117.1"/>
    </source>
</evidence>
<organism evidence="6 7">
    <name type="scientific">Tsuneonella aeria</name>
    <dbReference type="NCBI Taxonomy" id="1837929"/>
    <lineage>
        <taxon>Bacteria</taxon>
        <taxon>Pseudomonadati</taxon>
        <taxon>Pseudomonadota</taxon>
        <taxon>Alphaproteobacteria</taxon>
        <taxon>Sphingomonadales</taxon>
        <taxon>Erythrobacteraceae</taxon>
        <taxon>Tsuneonella</taxon>
    </lineage>
</organism>
<dbReference type="GO" id="GO:0005829">
    <property type="term" value="C:cytosol"/>
    <property type="evidence" value="ECO:0007669"/>
    <property type="project" value="TreeGrafter"/>
</dbReference>
<dbReference type="Gene3D" id="1.10.10.10">
    <property type="entry name" value="Winged helix-like DNA-binding domain superfamily/Winged helix DNA-binding domain"/>
    <property type="match status" value="1"/>
</dbReference>
<dbReference type="PROSITE" id="PS50956">
    <property type="entry name" value="HTH_ASNC_2"/>
    <property type="match status" value="1"/>
</dbReference>
<dbReference type="CDD" id="cd00090">
    <property type="entry name" value="HTH_ARSR"/>
    <property type="match status" value="1"/>
</dbReference>
<dbReference type="AlphaFoldDB" id="A0A6I4TEM5"/>
<accession>A0A6I4TEM5</accession>
<evidence type="ECO:0000256" key="2">
    <source>
        <dbReference type="ARBA" id="ARBA00023125"/>
    </source>
</evidence>
<dbReference type="SMART" id="SM00344">
    <property type="entry name" value="HTH_ASNC"/>
    <property type="match status" value="1"/>
</dbReference>
<dbReference type="Proteomes" id="UP000439522">
    <property type="component" value="Unassembled WGS sequence"/>
</dbReference>
<dbReference type="PROSITE" id="PS00519">
    <property type="entry name" value="HTH_ASNC_1"/>
    <property type="match status" value="1"/>
</dbReference>
<protein>
    <submittedName>
        <fullName evidence="6">Winged helix-turn-helix transcriptional regulator</fullName>
    </submittedName>
</protein>
<sequence>MPPHDLLNAIDRAILVALQADGRLTNQALAEKVNLSPSACLARTRRLEHDGFIKGYHARLDPFRLGIGLVLFAEVTLQGHMADEQHRFEAAIAHIDNIVEVSDVSGDVDYILKVVVRDMAEWTGMKDDLIGRDLGVRRITTHVLMRKPKIFTGYPVL</sequence>
<dbReference type="PRINTS" id="PR00033">
    <property type="entry name" value="HTHASNC"/>
</dbReference>
<dbReference type="InterPro" id="IPR000485">
    <property type="entry name" value="AsnC-type_HTH_dom"/>
</dbReference>
<evidence type="ECO:0000259" key="5">
    <source>
        <dbReference type="PROSITE" id="PS50956"/>
    </source>
</evidence>
<proteinExistence type="predicted"/>
<dbReference type="InterPro" id="IPR011991">
    <property type="entry name" value="ArsR-like_HTH"/>
</dbReference>
<dbReference type="SUPFAM" id="SSF46785">
    <property type="entry name" value="Winged helix' DNA-binding domain"/>
    <property type="match status" value="1"/>
</dbReference>
<dbReference type="InterPro" id="IPR019885">
    <property type="entry name" value="Tscrpt_reg_HTH_AsnC-type_CS"/>
</dbReference>
<name>A0A6I4TEM5_9SPHN</name>
<dbReference type="InterPro" id="IPR011008">
    <property type="entry name" value="Dimeric_a/b-barrel"/>
</dbReference>
<keyword evidence="3" id="KW-0010">Activator</keyword>
<dbReference type="PANTHER" id="PTHR30154">
    <property type="entry name" value="LEUCINE-RESPONSIVE REGULATORY PROTEIN"/>
    <property type="match status" value="1"/>
</dbReference>
<evidence type="ECO:0000313" key="7">
    <source>
        <dbReference type="Proteomes" id="UP000439522"/>
    </source>
</evidence>
<reference evidence="6 7" key="1">
    <citation type="submission" date="2019-12" db="EMBL/GenBank/DDBJ databases">
        <title>Genomic-based taxomic classification of the family Erythrobacteraceae.</title>
        <authorList>
            <person name="Xu L."/>
        </authorList>
    </citation>
    <scope>NUCLEOTIDE SEQUENCE [LARGE SCALE GENOMIC DNA]</scope>
    <source>
        <strain evidence="6 7">100921-2</strain>
    </source>
</reference>
<dbReference type="InterPro" id="IPR036388">
    <property type="entry name" value="WH-like_DNA-bd_sf"/>
</dbReference>
<keyword evidence="1" id="KW-0805">Transcription regulation</keyword>
<gene>
    <name evidence="6" type="ORF">GRI40_07800</name>
</gene>
<dbReference type="EMBL" id="WTZA01000001">
    <property type="protein sequence ID" value="MXO75117.1"/>
    <property type="molecule type" value="Genomic_DNA"/>
</dbReference>
<dbReference type="RefSeq" id="WP_160610799.1">
    <property type="nucleotide sequence ID" value="NZ_WTZA01000001.1"/>
</dbReference>
<dbReference type="PANTHER" id="PTHR30154:SF0">
    <property type="entry name" value="LEUCINE-RESPONSIVE REGULATORY PROTEIN"/>
    <property type="match status" value="1"/>
</dbReference>
<evidence type="ECO:0000256" key="1">
    <source>
        <dbReference type="ARBA" id="ARBA00023015"/>
    </source>
</evidence>
<dbReference type="GO" id="GO:0043201">
    <property type="term" value="P:response to L-leucine"/>
    <property type="evidence" value="ECO:0007669"/>
    <property type="project" value="TreeGrafter"/>
</dbReference>
<dbReference type="GO" id="GO:0043565">
    <property type="term" value="F:sequence-specific DNA binding"/>
    <property type="evidence" value="ECO:0007669"/>
    <property type="project" value="InterPro"/>
</dbReference>
<dbReference type="Pfam" id="PF01037">
    <property type="entry name" value="AsnC_trans_reg"/>
    <property type="match status" value="1"/>
</dbReference>
<dbReference type="InterPro" id="IPR019887">
    <property type="entry name" value="Tscrpt_reg_AsnC/Lrp_C"/>
</dbReference>